<dbReference type="SUPFAM" id="SSF53738">
    <property type="entry name" value="Phosphoglucomutase, first 3 domains"/>
    <property type="match status" value="1"/>
</dbReference>
<accession>A0AAV7HIL5</accession>
<protein>
    <recommendedName>
        <fullName evidence="5">Alpha-D-phosphohexomutase alpha/beta/alpha domain-containing protein</fullName>
    </recommendedName>
</protein>
<dbReference type="GO" id="GO:0005975">
    <property type="term" value="P:carbohydrate metabolic process"/>
    <property type="evidence" value="ECO:0007669"/>
    <property type="project" value="InterPro"/>
</dbReference>
<sequence>MVVFEVTRKETTPFDGQKPGTSGLRKKVVVFQQPNYLHNFVQSTFDALTSEEVKGVTLVISGDG</sequence>
<proteinExistence type="inferred from homology"/>
<evidence type="ECO:0000256" key="1">
    <source>
        <dbReference type="ARBA" id="ARBA00010231"/>
    </source>
</evidence>
<name>A0AAV7HIL5_DENCH</name>
<dbReference type="InterPro" id="IPR045244">
    <property type="entry name" value="PGM"/>
</dbReference>
<dbReference type="AlphaFoldDB" id="A0AAV7HIL5"/>
<comment type="caution">
    <text evidence="6">The sequence shown here is derived from an EMBL/GenBank/DDBJ whole genome shotgun (WGS) entry which is preliminary data.</text>
</comment>
<dbReference type="GO" id="GO:0005829">
    <property type="term" value="C:cytosol"/>
    <property type="evidence" value="ECO:0007669"/>
    <property type="project" value="TreeGrafter"/>
</dbReference>
<organism evidence="6 7">
    <name type="scientific">Dendrobium chrysotoxum</name>
    <name type="common">Orchid</name>
    <dbReference type="NCBI Taxonomy" id="161865"/>
    <lineage>
        <taxon>Eukaryota</taxon>
        <taxon>Viridiplantae</taxon>
        <taxon>Streptophyta</taxon>
        <taxon>Embryophyta</taxon>
        <taxon>Tracheophyta</taxon>
        <taxon>Spermatophyta</taxon>
        <taxon>Magnoliopsida</taxon>
        <taxon>Liliopsida</taxon>
        <taxon>Asparagales</taxon>
        <taxon>Orchidaceae</taxon>
        <taxon>Epidendroideae</taxon>
        <taxon>Malaxideae</taxon>
        <taxon>Dendrobiinae</taxon>
        <taxon>Dendrobium</taxon>
    </lineage>
</organism>
<dbReference type="EMBL" id="JAGFBR010000004">
    <property type="protein sequence ID" value="KAH0467994.1"/>
    <property type="molecule type" value="Genomic_DNA"/>
</dbReference>
<evidence type="ECO:0000259" key="5">
    <source>
        <dbReference type="Pfam" id="PF02878"/>
    </source>
</evidence>
<evidence type="ECO:0000256" key="4">
    <source>
        <dbReference type="ARBA" id="ARBA00023235"/>
    </source>
</evidence>
<dbReference type="PANTHER" id="PTHR22573">
    <property type="entry name" value="PHOSPHOHEXOMUTASE FAMILY MEMBER"/>
    <property type="match status" value="1"/>
</dbReference>
<evidence type="ECO:0000256" key="2">
    <source>
        <dbReference type="ARBA" id="ARBA00022723"/>
    </source>
</evidence>
<dbReference type="Pfam" id="PF02878">
    <property type="entry name" value="PGM_PMM_I"/>
    <property type="match status" value="1"/>
</dbReference>
<dbReference type="InterPro" id="IPR016055">
    <property type="entry name" value="A-D-PHexomutase_a/b/a-I/II/III"/>
</dbReference>
<keyword evidence="2" id="KW-0479">Metal-binding</keyword>
<evidence type="ECO:0000313" key="6">
    <source>
        <dbReference type="EMBL" id="KAH0467994.1"/>
    </source>
</evidence>
<dbReference type="PANTHER" id="PTHR22573:SF2">
    <property type="entry name" value="PHOSPHOGLUCOMUTASE"/>
    <property type="match status" value="1"/>
</dbReference>
<gene>
    <name evidence="6" type="ORF">IEQ34_003027</name>
</gene>
<keyword evidence="3" id="KW-0460">Magnesium</keyword>
<dbReference type="Proteomes" id="UP000775213">
    <property type="component" value="Unassembled WGS sequence"/>
</dbReference>
<keyword evidence="7" id="KW-1185">Reference proteome</keyword>
<feature type="domain" description="Alpha-D-phosphohexomutase alpha/beta/alpha" evidence="5">
    <location>
        <begin position="17"/>
        <end position="64"/>
    </location>
</feature>
<dbReference type="GO" id="GO:0004614">
    <property type="term" value="F:phosphoglucomutase activity"/>
    <property type="evidence" value="ECO:0007669"/>
    <property type="project" value="InterPro"/>
</dbReference>
<evidence type="ECO:0000313" key="7">
    <source>
        <dbReference type="Proteomes" id="UP000775213"/>
    </source>
</evidence>
<dbReference type="GO" id="GO:0046872">
    <property type="term" value="F:metal ion binding"/>
    <property type="evidence" value="ECO:0007669"/>
    <property type="project" value="UniProtKB-KW"/>
</dbReference>
<reference evidence="6 7" key="1">
    <citation type="journal article" date="2021" name="Hortic Res">
        <title>Chromosome-scale assembly of the Dendrobium chrysotoxum genome enhances the understanding of orchid evolution.</title>
        <authorList>
            <person name="Zhang Y."/>
            <person name="Zhang G.Q."/>
            <person name="Zhang D."/>
            <person name="Liu X.D."/>
            <person name="Xu X.Y."/>
            <person name="Sun W.H."/>
            <person name="Yu X."/>
            <person name="Zhu X."/>
            <person name="Wang Z.W."/>
            <person name="Zhao X."/>
            <person name="Zhong W.Y."/>
            <person name="Chen H."/>
            <person name="Yin W.L."/>
            <person name="Huang T."/>
            <person name="Niu S.C."/>
            <person name="Liu Z.J."/>
        </authorList>
    </citation>
    <scope>NUCLEOTIDE SEQUENCE [LARGE SCALE GENOMIC DNA]</scope>
    <source>
        <strain evidence="6">Lindl</strain>
    </source>
</reference>
<keyword evidence="4" id="KW-0413">Isomerase</keyword>
<dbReference type="Gene3D" id="3.40.120.10">
    <property type="entry name" value="Alpha-D-Glucose-1,6-Bisphosphate, subunit A, domain 3"/>
    <property type="match status" value="1"/>
</dbReference>
<comment type="similarity">
    <text evidence="1">Belongs to the phosphohexose mutase family.</text>
</comment>
<dbReference type="InterPro" id="IPR005844">
    <property type="entry name" value="A-D-PHexomutase_a/b/a-I"/>
</dbReference>
<evidence type="ECO:0000256" key="3">
    <source>
        <dbReference type="ARBA" id="ARBA00022842"/>
    </source>
</evidence>